<dbReference type="Proteomes" id="UP000008743">
    <property type="component" value="Unassembled WGS sequence"/>
</dbReference>
<proteinExistence type="predicted"/>
<evidence type="ECO:0000313" key="2">
    <source>
        <dbReference type="EMBL" id="KJE89170.1"/>
    </source>
</evidence>
<dbReference type="InParanoid" id="A0A0D2WHP9"/>
<reference evidence="3" key="1">
    <citation type="submission" date="2011-02" db="EMBL/GenBank/DDBJ databases">
        <title>The Genome Sequence of Capsaspora owczarzaki ATCC 30864.</title>
        <authorList>
            <person name="Russ C."/>
            <person name="Cuomo C."/>
            <person name="Burger G."/>
            <person name="Gray M.W."/>
            <person name="Holland P.W.H."/>
            <person name="King N."/>
            <person name="Lang F.B.F."/>
            <person name="Roger A.J."/>
            <person name="Ruiz-Trillo I."/>
            <person name="Young S.K."/>
            <person name="Zeng Q."/>
            <person name="Gargeya S."/>
            <person name="Alvarado L."/>
            <person name="Berlin A."/>
            <person name="Chapman S.B."/>
            <person name="Chen Z."/>
            <person name="Freedman E."/>
            <person name="Gellesch M."/>
            <person name="Goldberg J."/>
            <person name="Griggs A."/>
            <person name="Gujja S."/>
            <person name="Heilman E."/>
            <person name="Heiman D."/>
            <person name="Howarth C."/>
            <person name="Mehta T."/>
            <person name="Neiman D."/>
            <person name="Pearson M."/>
            <person name="Roberts A."/>
            <person name="Saif S."/>
            <person name="Shea T."/>
            <person name="Shenoy N."/>
            <person name="Sisk P."/>
            <person name="Stolte C."/>
            <person name="Sykes S."/>
            <person name="White J."/>
            <person name="Yandava C."/>
            <person name="Haas B."/>
            <person name="Nusbaum C."/>
            <person name="Birren B."/>
        </authorList>
    </citation>
    <scope>NUCLEOTIDE SEQUENCE</scope>
    <source>
        <strain evidence="3">ATCC 30864</strain>
    </source>
</reference>
<dbReference type="AlphaFoldDB" id="A0A0D2WHP9"/>
<name>A0A0D2WHP9_CAPO3</name>
<gene>
    <name evidence="2" type="ORF">CAOG_009327</name>
</gene>
<accession>A0A0D2WHP9</accession>
<protein>
    <submittedName>
        <fullName evidence="2">Uncharacterized protein</fullName>
    </submittedName>
</protein>
<evidence type="ECO:0000256" key="1">
    <source>
        <dbReference type="SAM" id="MobiDB-lite"/>
    </source>
</evidence>
<feature type="region of interest" description="Disordered" evidence="1">
    <location>
        <begin position="45"/>
        <end position="66"/>
    </location>
</feature>
<organism evidence="2 3">
    <name type="scientific">Capsaspora owczarzaki (strain ATCC 30864)</name>
    <dbReference type="NCBI Taxonomy" id="595528"/>
    <lineage>
        <taxon>Eukaryota</taxon>
        <taxon>Filasterea</taxon>
        <taxon>Capsaspora</taxon>
    </lineage>
</organism>
<feature type="compositionally biased region" description="Low complexity" evidence="1">
    <location>
        <begin position="45"/>
        <end position="54"/>
    </location>
</feature>
<evidence type="ECO:0000313" key="3">
    <source>
        <dbReference type="Proteomes" id="UP000008743"/>
    </source>
</evidence>
<keyword evidence="3" id="KW-1185">Reference proteome</keyword>
<dbReference type="EMBL" id="KE346360">
    <property type="protein sequence ID" value="KJE89170.1"/>
    <property type="molecule type" value="Genomic_DNA"/>
</dbReference>
<sequence>MASTTERAVVDTPAPAANRLTIEEASSSHVMHPIRLSILICGTSSASSEAGTGSVQPPSPATSITA</sequence>